<feature type="domain" description="RWD" evidence="2">
    <location>
        <begin position="71"/>
        <end position="111"/>
    </location>
</feature>
<evidence type="ECO:0000259" key="2">
    <source>
        <dbReference type="Pfam" id="PF05773"/>
    </source>
</evidence>
<evidence type="ECO:0000313" key="4">
    <source>
        <dbReference type="Proteomes" id="UP001141552"/>
    </source>
</evidence>
<dbReference type="InterPro" id="IPR006575">
    <property type="entry name" value="RWD_dom"/>
</dbReference>
<dbReference type="SUPFAM" id="SSF54495">
    <property type="entry name" value="UBC-like"/>
    <property type="match status" value="1"/>
</dbReference>
<dbReference type="InterPro" id="IPR016135">
    <property type="entry name" value="UBQ-conjugating_enzyme/RWD"/>
</dbReference>
<dbReference type="EMBL" id="JAKUCV010001642">
    <property type="protein sequence ID" value="KAJ4845558.1"/>
    <property type="molecule type" value="Genomic_DNA"/>
</dbReference>
<organism evidence="3 4">
    <name type="scientific">Turnera subulata</name>
    <dbReference type="NCBI Taxonomy" id="218843"/>
    <lineage>
        <taxon>Eukaryota</taxon>
        <taxon>Viridiplantae</taxon>
        <taxon>Streptophyta</taxon>
        <taxon>Embryophyta</taxon>
        <taxon>Tracheophyta</taxon>
        <taxon>Spermatophyta</taxon>
        <taxon>Magnoliopsida</taxon>
        <taxon>eudicotyledons</taxon>
        <taxon>Gunneridae</taxon>
        <taxon>Pentapetalae</taxon>
        <taxon>rosids</taxon>
        <taxon>fabids</taxon>
        <taxon>Malpighiales</taxon>
        <taxon>Passifloraceae</taxon>
        <taxon>Turnera</taxon>
    </lineage>
</organism>
<reference evidence="3" key="1">
    <citation type="submission" date="2022-02" db="EMBL/GenBank/DDBJ databases">
        <authorList>
            <person name="Henning P.M."/>
            <person name="McCubbin A.G."/>
            <person name="Shore J.S."/>
        </authorList>
    </citation>
    <scope>NUCLEOTIDE SEQUENCE</scope>
    <source>
        <strain evidence="3">F60SS</strain>
        <tissue evidence="3">Leaves</tissue>
    </source>
</reference>
<feature type="region of interest" description="Disordered" evidence="1">
    <location>
        <begin position="1"/>
        <end position="29"/>
    </location>
</feature>
<dbReference type="Proteomes" id="UP001141552">
    <property type="component" value="Unassembled WGS sequence"/>
</dbReference>
<sequence>MSAPKPHPQSFKKAPEASTTGRRRSAPSPSYESIILTPVINAFNHRLTMVDELPKASLLVQPPCCCHHGSISSVQWLDSRRISIVCSMLDSIWMEQQGMEAIYTWVEWLQTSSLSFLGIHEEIVLGPYGIKHDGDRRADSRSVSPDVDIPAFRSYNVEQCHANLCRSLRQCCVCYDESVGSDFIRLPC</sequence>
<evidence type="ECO:0000256" key="1">
    <source>
        <dbReference type="SAM" id="MobiDB-lite"/>
    </source>
</evidence>
<evidence type="ECO:0000313" key="3">
    <source>
        <dbReference type="EMBL" id="KAJ4845558.1"/>
    </source>
</evidence>
<accession>A0A9Q0G9B0</accession>
<keyword evidence="4" id="KW-1185">Reference proteome</keyword>
<proteinExistence type="predicted"/>
<protein>
    <recommendedName>
        <fullName evidence="2">RWD domain-containing protein</fullName>
    </recommendedName>
</protein>
<name>A0A9Q0G9B0_9ROSI</name>
<dbReference type="Pfam" id="PF05773">
    <property type="entry name" value="RWD"/>
    <property type="match status" value="1"/>
</dbReference>
<comment type="caution">
    <text evidence="3">The sequence shown here is derived from an EMBL/GenBank/DDBJ whole genome shotgun (WGS) entry which is preliminary data.</text>
</comment>
<reference evidence="3" key="2">
    <citation type="journal article" date="2023" name="Plants (Basel)">
        <title>Annotation of the Turnera subulata (Passifloraceae) Draft Genome Reveals the S-Locus Evolved after the Divergence of Turneroideae from Passifloroideae in a Stepwise Manner.</title>
        <authorList>
            <person name="Henning P.M."/>
            <person name="Roalson E.H."/>
            <person name="Mir W."/>
            <person name="McCubbin A.G."/>
            <person name="Shore J.S."/>
        </authorList>
    </citation>
    <scope>NUCLEOTIDE SEQUENCE</scope>
    <source>
        <strain evidence="3">F60SS</strain>
    </source>
</reference>
<dbReference type="AlphaFoldDB" id="A0A9Q0G9B0"/>
<gene>
    <name evidence="3" type="ORF">Tsubulata_021542</name>
</gene>
<dbReference type="OrthoDB" id="1431934at2759"/>
<dbReference type="Gene3D" id="3.10.110.10">
    <property type="entry name" value="Ubiquitin Conjugating Enzyme"/>
    <property type="match status" value="1"/>
</dbReference>